<dbReference type="RefSeq" id="XP_002289708.1">
    <property type="nucleotide sequence ID" value="XM_002289672.1"/>
</dbReference>
<feature type="transmembrane region" description="Helical" evidence="8">
    <location>
        <begin position="50"/>
        <end position="69"/>
    </location>
</feature>
<dbReference type="Pfam" id="PF05620">
    <property type="entry name" value="TMEM208_SND2"/>
    <property type="match status" value="1"/>
</dbReference>
<keyword evidence="6 8" id="KW-0472">Membrane</keyword>
<organism evidence="9 10">
    <name type="scientific">Thalassiosira pseudonana</name>
    <name type="common">Marine diatom</name>
    <name type="synonym">Cyclotella nana</name>
    <dbReference type="NCBI Taxonomy" id="35128"/>
    <lineage>
        <taxon>Eukaryota</taxon>
        <taxon>Sar</taxon>
        <taxon>Stramenopiles</taxon>
        <taxon>Ochrophyta</taxon>
        <taxon>Bacillariophyta</taxon>
        <taxon>Coscinodiscophyceae</taxon>
        <taxon>Thalassiosirophycidae</taxon>
        <taxon>Thalassiosirales</taxon>
        <taxon>Thalassiosiraceae</taxon>
        <taxon>Thalassiosira</taxon>
    </lineage>
</organism>
<keyword evidence="5 8" id="KW-1133">Transmembrane helix</keyword>
<evidence type="ECO:0000256" key="6">
    <source>
        <dbReference type="ARBA" id="ARBA00023136"/>
    </source>
</evidence>
<evidence type="ECO:0000256" key="1">
    <source>
        <dbReference type="ARBA" id="ARBA00004477"/>
    </source>
</evidence>
<dbReference type="GO" id="GO:0006624">
    <property type="term" value="P:vacuolar protein processing"/>
    <property type="evidence" value="ECO:0000318"/>
    <property type="project" value="GO_Central"/>
</dbReference>
<keyword evidence="10" id="KW-1185">Reference proteome</keyword>
<dbReference type="PaxDb" id="35128-Thaps4302"/>
<dbReference type="eggNOG" id="ENOG502QYSU">
    <property type="taxonomic scope" value="Eukaryota"/>
</dbReference>
<feature type="region of interest" description="Disordered" evidence="7">
    <location>
        <begin position="171"/>
        <end position="204"/>
    </location>
</feature>
<keyword evidence="4" id="KW-0256">Endoplasmic reticulum</keyword>
<dbReference type="GO" id="GO:0005773">
    <property type="term" value="C:vacuole"/>
    <property type="evidence" value="ECO:0007669"/>
    <property type="project" value="GOC"/>
</dbReference>
<dbReference type="InterPro" id="IPR008506">
    <property type="entry name" value="SND2/TMEM208"/>
</dbReference>
<evidence type="ECO:0000256" key="8">
    <source>
        <dbReference type="SAM" id="Phobius"/>
    </source>
</evidence>
<feature type="transmembrane region" description="Helical" evidence="8">
    <location>
        <begin position="12"/>
        <end position="30"/>
    </location>
</feature>
<dbReference type="AlphaFoldDB" id="B8C1H6"/>
<comment type="similarity">
    <text evidence="2">Belongs to the TMEM208 family.</text>
</comment>
<evidence type="ECO:0000313" key="10">
    <source>
        <dbReference type="Proteomes" id="UP000001449"/>
    </source>
</evidence>
<keyword evidence="3 8" id="KW-0812">Transmembrane</keyword>
<feature type="transmembrane region" description="Helical" evidence="8">
    <location>
        <begin position="76"/>
        <end position="93"/>
    </location>
</feature>
<dbReference type="PANTHER" id="PTHR13505">
    <property type="entry name" value="TRANSMEMBRANE PROTEIN 208"/>
    <property type="match status" value="1"/>
</dbReference>
<comment type="subcellular location">
    <subcellularLocation>
        <location evidence="1">Endoplasmic reticulum membrane</location>
        <topology evidence="1">Multi-pass membrane protein</topology>
    </subcellularLocation>
</comment>
<feature type="transmembrane region" description="Helical" evidence="8">
    <location>
        <begin position="136"/>
        <end position="153"/>
    </location>
</feature>
<dbReference type="Proteomes" id="UP000001449">
    <property type="component" value="Chromosome 4"/>
</dbReference>
<evidence type="ECO:0000313" key="9">
    <source>
        <dbReference type="EMBL" id="EED93245.1"/>
    </source>
</evidence>
<evidence type="ECO:0000256" key="5">
    <source>
        <dbReference type="ARBA" id="ARBA00022989"/>
    </source>
</evidence>
<feature type="compositionally biased region" description="Basic residues" evidence="7">
    <location>
        <begin position="191"/>
        <end position="204"/>
    </location>
</feature>
<sequence>MANAAAKKAAAGKCLSNVAVICEIAFQLFFTASPRVVDRAPQAKKSAASTYFPIVAILNILYLLLRVIYQRDYLTKFHGAMALLLVGLSIFSYKGVLEDHANSAGVAKDKALPGGASLDLLGLTVLVQYGSLASNHFYYLLVLIPLYGGYKLYTTFFGKGGGLAGTMPKNDVVESTSGGDGNADSDLVNSKKQKRAERRRQKWS</sequence>
<reference evidence="9 10" key="2">
    <citation type="journal article" date="2008" name="Nature">
        <title>The Phaeodactylum genome reveals the evolutionary history of diatom genomes.</title>
        <authorList>
            <person name="Bowler C."/>
            <person name="Allen A.E."/>
            <person name="Badger J.H."/>
            <person name="Grimwood J."/>
            <person name="Jabbari K."/>
            <person name="Kuo A."/>
            <person name="Maheswari U."/>
            <person name="Martens C."/>
            <person name="Maumus F."/>
            <person name="Otillar R.P."/>
            <person name="Rayko E."/>
            <person name="Salamov A."/>
            <person name="Vandepoele K."/>
            <person name="Beszteri B."/>
            <person name="Gruber A."/>
            <person name="Heijde M."/>
            <person name="Katinka M."/>
            <person name="Mock T."/>
            <person name="Valentin K."/>
            <person name="Verret F."/>
            <person name="Berges J.A."/>
            <person name="Brownlee C."/>
            <person name="Cadoret J.P."/>
            <person name="Chiovitti A."/>
            <person name="Choi C.J."/>
            <person name="Coesel S."/>
            <person name="De Martino A."/>
            <person name="Detter J.C."/>
            <person name="Durkin C."/>
            <person name="Falciatore A."/>
            <person name="Fournet J."/>
            <person name="Haruta M."/>
            <person name="Huysman M.J."/>
            <person name="Jenkins B.D."/>
            <person name="Jiroutova K."/>
            <person name="Jorgensen R.E."/>
            <person name="Joubert Y."/>
            <person name="Kaplan A."/>
            <person name="Kroger N."/>
            <person name="Kroth P.G."/>
            <person name="La Roche J."/>
            <person name="Lindquist E."/>
            <person name="Lommer M."/>
            <person name="Martin-Jezequel V."/>
            <person name="Lopez P.J."/>
            <person name="Lucas S."/>
            <person name="Mangogna M."/>
            <person name="McGinnis K."/>
            <person name="Medlin L.K."/>
            <person name="Montsant A."/>
            <person name="Oudot-Le Secq M.P."/>
            <person name="Napoli C."/>
            <person name="Obornik M."/>
            <person name="Parker M.S."/>
            <person name="Petit J.L."/>
            <person name="Porcel B.M."/>
            <person name="Poulsen N."/>
            <person name="Robison M."/>
            <person name="Rychlewski L."/>
            <person name="Rynearson T.A."/>
            <person name="Schmutz J."/>
            <person name="Shapiro H."/>
            <person name="Siaut M."/>
            <person name="Stanley M."/>
            <person name="Sussman M.R."/>
            <person name="Taylor A.R."/>
            <person name="Vardi A."/>
            <person name="von Dassow P."/>
            <person name="Vyverman W."/>
            <person name="Willis A."/>
            <person name="Wyrwicz L.S."/>
            <person name="Rokhsar D.S."/>
            <person name="Weissenbach J."/>
            <person name="Armbrust E.V."/>
            <person name="Green B.R."/>
            <person name="Van de Peer Y."/>
            <person name="Grigoriev I.V."/>
        </authorList>
    </citation>
    <scope>NUCLEOTIDE SEQUENCE [LARGE SCALE GENOMIC DNA]</scope>
    <source>
        <strain evidence="9 10">CCMP1335</strain>
    </source>
</reference>
<gene>
    <name evidence="9" type="ORF">THAPSDRAFT_4302</name>
</gene>
<evidence type="ECO:0000256" key="3">
    <source>
        <dbReference type="ARBA" id="ARBA00022692"/>
    </source>
</evidence>
<evidence type="ECO:0000256" key="2">
    <source>
        <dbReference type="ARBA" id="ARBA00009950"/>
    </source>
</evidence>
<dbReference type="EMBL" id="CM000641">
    <property type="protein sequence ID" value="EED93245.1"/>
    <property type="molecule type" value="Genomic_DNA"/>
</dbReference>
<name>B8C1H6_THAPS</name>
<evidence type="ECO:0000256" key="7">
    <source>
        <dbReference type="SAM" id="MobiDB-lite"/>
    </source>
</evidence>
<dbReference type="PANTHER" id="PTHR13505:SF7">
    <property type="entry name" value="TRANSMEMBRANE PROTEIN 208"/>
    <property type="match status" value="1"/>
</dbReference>
<dbReference type="GO" id="GO:0005789">
    <property type="term" value="C:endoplasmic reticulum membrane"/>
    <property type="evidence" value="ECO:0007669"/>
    <property type="project" value="UniProtKB-SubCell"/>
</dbReference>
<dbReference type="OMA" id="DHENTIP"/>
<protein>
    <submittedName>
        <fullName evidence="9">Uncharacterized protein</fullName>
    </submittedName>
</protein>
<dbReference type="HOGENOM" id="CLU_1345601_0_0_1"/>
<dbReference type="GeneID" id="7452630"/>
<evidence type="ECO:0000256" key="4">
    <source>
        <dbReference type="ARBA" id="ARBA00022824"/>
    </source>
</evidence>
<dbReference type="KEGG" id="tps:THAPSDRAFT_4302"/>
<accession>B8C1H6</accession>
<proteinExistence type="inferred from homology"/>
<dbReference type="InParanoid" id="B8C1H6"/>
<reference evidence="9 10" key="1">
    <citation type="journal article" date="2004" name="Science">
        <title>The genome of the diatom Thalassiosira pseudonana: ecology, evolution, and metabolism.</title>
        <authorList>
            <person name="Armbrust E.V."/>
            <person name="Berges J.A."/>
            <person name="Bowler C."/>
            <person name="Green B.R."/>
            <person name="Martinez D."/>
            <person name="Putnam N.H."/>
            <person name="Zhou S."/>
            <person name="Allen A.E."/>
            <person name="Apt K.E."/>
            <person name="Bechner M."/>
            <person name="Brzezinski M.A."/>
            <person name="Chaal B.K."/>
            <person name="Chiovitti A."/>
            <person name="Davis A.K."/>
            <person name="Demarest M.S."/>
            <person name="Detter J.C."/>
            <person name="Glavina T."/>
            <person name="Goodstein D."/>
            <person name="Hadi M.Z."/>
            <person name="Hellsten U."/>
            <person name="Hildebrand M."/>
            <person name="Jenkins B.D."/>
            <person name="Jurka J."/>
            <person name="Kapitonov V.V."/>
            <person name="Kroger N."/>
            <person name="Lau W.W."/>
            <person name="Lane T.W."/>
            <person name="Larimer F.W."/>
            <person name="Lippmeier J.C."/>
            <person name="Lucas S."/>
            <person name="Medina M."/>
            <person name="Montsant A."/>
            <person name="Obornik M."/>
            <person name="Parker M.S."/>
            <person name="Palenik B."/>
            <person name="Pazour G.J."/>
            <person name="Richardson P.M."/>
            <person name="Rynearson T.A."/>
            <person name="Saito M.A."/>
            <person name="Schwartz D.C."/>
            <person name="Thamatrakoln K."/>
            <person name="Valentin K."/>
            <person name="Vardi A."/>
            <person name="Wilkerson F.P."/>
            <person name="Rokhsar D.S."/>
        </authorList>
    </citation>
    <scope>NUCLEOTIDE SEQUENCE [LARGE SCALE GENOMIC DNA]</scope>
    <source>
        <strain evidence="9 10">CCMP1335</strain>
    </source>
</reference>